<dbReference type="GeneID" id="19985699"/>
<dbReference type="VEuPathDB" id="FungiDB:G647_07206"/>
<accession>V9D3L9</accession>
<organism evidence="3 4">
    <name type="scientific">Cladophialophora carrionii CBS 160.54</name>
    <dbReference type="NCBI Taxonomy" id="1279043"/>
    <lineage>
        <taxon>Eukaryota</taxon>
        <taxon>Fungi</taxon>
        <taxon>Dikarya</taxon>
        <taxon>Ascomycota</taxon>
        <taxon>Pezizomycotina</taxon>
        <taxon>Eurotiomycetes</taxon>
        <taxon>Chaetothyriomycetidae</taxon>
        <taxon>Chaetothyriales</taxon>
        <taxon>Herpotrichiellaceae</taxon>
        <taxon>Cladophialophora</taxon>
    </lineage>
</organism>
<dbReference type="OrthoDB" id="4154897at2759"/>
<dbReference type="SMART" id="SM00165">
    <property type="entry name" value="UBA"/>
    <property type="match status" value="1"/>
</dbReference>
<dbReference type="InterPro" id="IPR015940">
    <property type="entry name" value="UBA"/>
</dbReference>
<feature type="compositionally biased region" description="Polar residues" evidence="1">
    <location>
        <begin position="289"/>
        <end position="298"/>
    </location>
</feature>
<dbReference type="Gene3D" id="1.10.8.10">
    <property type="entry name" value="DNA helicase RuvA subunit, C-terminal domain"/>
    <property type="match status" value="1"/>
</dbReference>
<feature type="domain" description="UBA" evidence="2">
    <location>
        <begin position="348"/>
        <end position="388"/>
    </location>
</feature>
<feature type="compositionally biased region" description="Polar residues" evidence="1">
    <location>
        <begin position="328"/>
        <end position="348"/>
    </location>
</feature>
<evidence type="ECO:0000313" key="4">
    <source>
        <dbReference type="Proteomes" id="UP000030678"/>
    </source>
</evidence>
<name>V9D3L9_9EURO</name>
<dbReference type="HOGENOM" id="CLU_597214_0_0_1"/>
<dbReference type="SUPFAM" id="SSF46934">
    <property type="entry name" value="UBA-like"/>
    <property type="match status" value="1"/>
</dbReference>
<feature type="region of interest" description="Disordered" evidence="1">
    <location>
        <begin position="193"/>
        <end position="350"/>
    </location>
</feature>
<proteinExistence type="predicted"/>
<sequence>MVDVMDAMDITYCEGARLLQDSQADISSILVQRPNGGLVCQHCYLVVADASDVNAVAPDQDWALLVSCHVQACGSLHDRRAAYSCYACLETGKASVETTMAELKAHLQVCELIRDIKLSGQYRGQGFPTTSSPVSRGGIRKPEMTPRPTAAAARHPPGKTETARSPNNARDAPLNPFAHAQDVPATTVQPMQSHFENPLEPTPPLPSRPKSRAPTNAETMYTPATARRPEQPVQPNSARPHAPDMYNIPGGFPGHNAAVTDSRASSLHDYSPTVPRRKEVRTEAPGPSHASTTETKSFPTAPSRAPPTPPVLSSPAPPPYHQGKDTHGNGQQSAPVAQQSSTSNTYSGSDPVKIQQLVSFGIPRMDAEYLLSRTGGDVNAAAELQLSEMGSLSGHARETAPPTPQSGAFPAPLGSNPVDRRNHRRSK</sequence>
<dbReference type="EMBL" id="KB822707">
    <property type="protein sequence ID" value="ETI20863.1"/>
    <property type="molecule type" value="Genomic_DNA"/>
</dbReference>
<evidence type="ECO:0000256" key="1">
    <source>
        <dbReference type="SAM" id="MobiDB-lite"/>
    </source>
</evidence>
<evidence type="ECO:0000313" key="3">
    <source>
        <dbReference type="EMBL" id="ETI20863.1"/>
    </source>
</evidence>
<evidence type="ECO:0000259" key="2">
    <source>
        <dbReference type="PROSITE" id="PS50030"/>
    </source>
</evidence>
<protein>
    <recommendedName>
        <fullName evidence="2">UBA domain-containing protein</fullName>
    </recommendedName>
</protein>
<dbReference type="Proteomes" id="UP000030678">
    <property type="component" value="Unassembled WGS sequence"/>
</dbReference>
<feature type="compositionally biased region" description="Pro residues" evidence="1">
    <location>
        <begin position="304"/>
        <end position="320"/>
    </location>
</feature>
<dbReference type="RefSeq" id="XP_008729744.1">
    <property type="nucleotide sequence ID" value="XM_008731522.1"/>
</dbReference>
<gene>
    <name evidence="3" type="ORF">G647_07206</name>
</gene>
<dbReference type="InterPro" id="IPR009060">
    <property type="entry name" value="UBA-like_sf"/>
</dbReference>
<dbReference type="AlphaFoldDB" id="V9D3L9"/>
<feature type="region of interest" description="Disordered" evidence="1">
    <location>
        <begin position="124"/>
        <end position="176"/>
    </location>
</feature>
<feature type="region of interest" description="Disordered" evidence="1">
    <location>
        <begin position="389"/>
        <end position="427"/>
    </location>
</feature>
<dbReference type="PROSITE" id="PS50030">
    <property type="entry name" value="UBA"/>
    <property type="match status" value="1"/>
</dbReference>
<reference evidence="3 4" key="1">
    <citation type="submission" date="2013-03" db="EMBL/GenBank/DDBJ databases">
        <title>The Genome Sequence of Cladophialophora carrionii CBS 160.54.</title>
        <authorList>
            <consortium name="The Broad Institute Genomics Platform"/>
            <person name="Cuomo C."/>
            <person name="de Hoog S."/>
            <person name="Gorbushina A."/>
            <person name="Walker B."/>
            <person name="Young S.K."/>
            <person name="Zeng Q."/>
            <person name="Gargeya S."/>
            <person name="Fitzgerald M."/>
            <person name="Haas B."/>
            <person name="Abouelleil A."/>
            <person name="Allen A.W."/>
            <person name="Alvarado L."/>
            <person name="Arachchi H.M."/>
            <person name="Berlin A.M."/>
            <person name="Chapman S.B."/>
            <person name="Gainer-Dewar J."/>
            <person name="Goldberg J."/>
            <person name="Griggs A."/>
            <person name="Gujja S."/>
            <person name="Hansen M."/>
            <person name="Howarth C."/>
            <person name="Imamovic A."/>
            <person name="Ireland A."/>
            <person name="Larimer J."/>
            <person name="McCowan C."/>
            <person name="Murphy C."/>
            <person name="Pearson M."/>
            <person name="Poon T.W."/>
            <person name="Priest M."/>
            <person name="Roberts A."/>
            <person name="Saif S."/>
            <person name="Shea T."/>
            <person name="Sisk P."/>
            <person name="Sykes S."/>
            <person name="Wortman J."/>
            <person name="Nusbaum C."/>
            <person name="Birren B."/>
        </authorList>
    </citation>
    <scope>NUCLEOTIDE SEQUENCE [LARGE SCALE GENOMIC DNA]</scope>
    <source>
        <strain evidence="3 4">CBS 160.54</strain>
    </source>
</reference>
<feature type="compositionally biased region" description="Low complexity" evidence="1">
    <location>
        <begin position="146"/>
        <end position="155"/>
    </location>
</feature>